<gene>
    <name evidence="1" type="ORF">NW762_008414</name>
</gene>
<comment type="caution">
    <text evidence="1">The sequence shown here is derived from an EMBL/GenBank/DDBJ whole genome shotgun (WGS) entry which is preliminary data.</text>
</comment>
<keyword evidence="2" id="KW-1185">Reference proteome</keyword>
<accession>A0A9W8RXL8</accession>
<evidence type="ECO:0000313" key="2">
    <source>
        <dbReference type="Proteomes" id="UP001152049"/>
    </source>
</evidence>
<name>A0A9W8RXL8_9HYPO</name>
<organism evidence="1 2">
    <name type="scientific">Fusarium torreyae</name>
    <dbReference type="NCBI Taxonomy" id="1237075"/>
    <lineage>
        <taxon>Eukaryota</taxon>
        <taxon>Fungi</taxon>
        <taxon>Dikarya</taxon>
        <taxon>Ascomycota</taxon>
        <taxon>Pezizomycotina</taxon>
        <taxon>Sordariomycetes</taxon>
        <taxon>Hypocreomycetidae</taxon>
        <taxon>Hypocreales</taxon>
        <taxon>Nectriaceae</taxon>
        <taxon>Fusarium</taxon>
    </lineage>
</organism>
<dbReference type="EMBL" id="JAOQAZ010000016">
    <property type="protein sequence ID" value="KAJ4258265.1"/>
    <property type="molecule type" value="Genomic_DNA"/>
</dbReference>
<proteinExistence type="predicted"/>
<sequence length="84" mass="9864">MSEKSDDEKSVDQIWREESVHMYNKTSNIHADLPMAASSSLQGHNPPVEPHQPMRTVWEMVVLAYKRFNKRNPKMKEGRLTRKK</sequence>
<evidence type="ECO:0000313" key="1">
    <source>
        <dbReference type="EMBL" id="KAJ4258265.1"/>
    </source>
</evidence>
<reference evidence="1" key="1">
    <citation type="submission" date="2022-09" db="EMBL/GenBank/DDBJ databases">
        <title>Fusarium specimens isolated from Avocado Roots.</title>
        <authorList>
            <person name="Stajich J."/>
            <person name="Roper C."/>
            <person name="Heimlech-Rivalta G."/>
        </authorList>
    </citation>
    <scope>NUCLEOTIDE SEQUENCE</scope>
    <source>
        <strain evidence="1">CF00136</strain>
    </source>
</reference>
<dbReference type="AlphaFoldDB" id="A0A9W8RXL8"/>
<dbReference type="Proteomes" id="UP001152049">
    <property type="component" value="Unassembled WGS sequence"/>
</dbReference>
<protein>
    <submittedName>
        <fullName evidence="1">Uncharacterized protein</fullName>
    </submittedName>
</protein>